<keyword evidence="3" id="KW-0328">Glycosyltransferase</keyword>
<name>A0ABU9BF38_9BURK</name>
<dbReference type="RefSeq" id="WP_341375381.1">
    <property type="nucleotide sequence ID" value="NZ_JBBUTF010000015.1"/>
</dbReference>
<feature type="region of interest" description="Disordered" evidence="10">
    <location>
        <begin position="39"/>
        <end position="69"/>
    </location>
</feature>
<evidence type="ECO:0000256" key="2">
    <source>
        <dbReference type="ARBA" id="ARBA00005992"/>
    </source>
</evidence>
<keyword evidence="13" id="KW-1185">Reference proteome</keyword>
<evidence type="ECO:0000256" key="1">
    <source>
        <dbReference type="ARBA" id="ARBA00004752"/>
    </source>
</evidence>
<dbReference type="EC" id="2.-.-.-" evidence="12"/>
<dbReference type="CDD" id="cd16913">
    <property type="entry name" value="YkuD_like"/>
    <property type="match status" value="1"/>
</dbReference>
<evidence type="ECO:0000256" key="10">
    <source>
        <dbReference type="SAM" id="MobiDB-lite"/>
    </source>
</evidence>
<dbReference type="Gene3D" id="2.40.440.10">
    <property type="entry name" value="L,D-transpeptidase catalytic domain-like"/>
    <property type="match status" value="1"/>
</dbReference>
<sequence>MHLFRTRSGQRPERPARSSRWPCLGAAVIVCCSGWGPPAEARPTAEARPEPTARAAPASLSEAHHGLSRPPEVLPALVLDLQRRFPQHVDGQVVVIDADRQELLLVEQLEVTDRWPISTAEAGLGGRRDSRQTPPGAHRVARKIGHGQPTGTIFRARQATGRQARVLTAPGARSGKDLVTSRVIWLDGLEPGRNKGGAVDSLQRLIYIHGTDEEGRLGTPASLGCIRMRNQDVIELFERVRENTLVFIAPRLG</sequence>
<evidence type="ECO:0000256" key="4">
    <source>
        <dbReference type="ARBA" id="ARBA00022679"/>
    </source>
</evidence>
<proteinExistence type="inferred from homology"/>
<organism evidence="12 13">
    <name type="scientific">Pseudaquabacterium rugosum</name>
    <dbReference type="NCBI Taxonomy" id="2984194"/>
    <lineage>
        <taxon>Bacteria</taxon>
        <taxon>Pseudomonadati</taxon>
        <taxon>Pseudomonadota</taxon>
        <taxon>Betaproteobacteria</taxon>
        <taxon>Burkholderiales</taxon>
        <taxon>Sphaerotilaceae</taxon>
        <taxon>Pseudaquabacterium</taxon>
    </lineage>
</organism>
<protein>
    <submittedName>
        <fullName evidence="12">L,D-transpeptidase</fullName>
        <ecNumber evidence="12">2.-.-.-</ecNumber>
    </submittedName>
</protein>
<reference evidence="12 13" key="1">
    <citation type="submission" date="2024-04" db="EMBL/GenBank/DDBJ databases">
        <title>Novel species of the genus Ideonella isolated from streams.</title>
        <authorList>
            <person name="Lu H."/>
        </authorList>
    </citation>
    <scope>NUCLEOTIDE SEQUENCE [LARGE SCALE GENOMIC DNA]</scope>
    <source>
        <strain evidence="12 13">BYS139W</strain>
    </source>
</reference>
<dbReference type="PANTHER" id="PTHR30582:SF24">
    <property type="entry name" value="L,D-TRANSPEPTIDASE ERFK_SRFK-RELATED"/>
    <property type="match status" value="1"/>
</dbReference>
<dbReference type="GO" id="GO:0016740">
    <property type="term" value="F:transferase activity"/>
    <property type="evidence" value="ECO:0007669"/>
    <property type="project" value="UniProtKB-KW"/>
</dbReference>
<evidence type="ECO:0000256" key="6">
    <source>
        <dbReference type="ARBA" id="ARBA00022960"/>
    </source>
</evidence>
<evidence type="ECO:0000256" key="9">
    <source>
        <dbReference type="PROSITE-ProRule" id="PRU01373"/>
    </source>
</evidence>
<keyword evidence="6 9" id="KW-0133">Cell shape</keyword>
<accession>A0ABU9BF38</accession>
<evidence type="ECO:0000256" key="5">
    <source>
        <dbReference type="ARBA" id="ARBA00022801"/>
    </source>
</evidence>
<dbReference type="InterPro" id="IPR050979">
    <property type="entry name" value="LD-transpeptidase"/>
</dbReference>
<evidence type="ECO:0000256" key="3">
    <source>
        <dbReference type="ARBA" id="ARBA00022676"/>
    </source>
</evidence>
<evidence type="ECO:0000256" key="7">
    <source>
        <dbReference type="ARBA" id="ARBA00022984"/>
    </source>
</evidence>
<dbReference type="Pfam" id="PF03734">
    <property type="entry name" value="YkuD"/>
    <property type="match status" value="1"/>
</dbReference>
<dbReference type="EMBL" id="JBBUTF010000015">
    <property type="protein sequence ID" value="MEK8027600.1"/>
    <property type="molecule type" value="Genomic_DNA"/>
</dbReference>
<evidence type="ECO:0000259" key="11">
    <source>
        <dbReference type="PROSITE" id="PS52029"/>
    </source>
</evidence>
<comment type="similarity">
    <text evidence="2">Belongs to the YkuD family.</text>
</comment>
<keyword evidence="4 12" id="KW-0808">Transferase</keyword>
<dbReference type="Proteomes" id="UP001368500">
    <property type="component" value="Unassembled WGS sequence"/>
</dbReference>
<evidence type="ECO:0000313" key="13">
    <source>
        <dbReference type="Proteomes" id="UP001368500"/>
    </source>
</evidence>
<feature type="active site" description="Proton donor/acceptor" evidence="9">
    <location>
        <position position="209"/>
    </location>
</feature>
<evidence type="ECO:0000256" key="8">
    <source>
        <dbReference type="ARBA" id="ARBA00023316"/>
    </source>
</evidence>
<comment type="pathway">
    <text evidence="1 9">Cell wall biogenesis; peptidoglycan biosynthesis.</text>
</comment>
<keyword evidence="5" id="KW-0378">Hydrolase</keyword>
<dbReference type="InterPro" id="IPR038063">
    <property type="entry name" value="Transpep_catalytic_dom"/>
</dbReference>
<comment type="caution">
    <text evidence="12">The sequence shown here is derived from an EMBL/GenBank/DDBJ whole genome shotgun (WGS) entry which is preliminary data.</text>
</comment>
<dbReference type="SUPFAM" id="SSF141523">
    <property type="entry name" value="L,D-transpeptidase catalytic domain-like"/>
    <property type="match status" value="1"/>
</dbReference>
<feature type="active site" description="Nucleophile" evidence="9">
    <location>
        <position position="225"/>
    </location>
</feature>
<gene>
    <name evidence="12" type="ORF">AACH11_16675</name>
</gene>
<dbReference type="PROSITE" id="PS52029">
    <property type="entry name" value="LD_TPASE"/>
    <property type="match status" value="1"/>
</dbReference>
<dbReference type="PANTHER" id="PTHR30582">
    <property type="entry name" value="L,D-TRANSPEPTIDASE"/>
    <property type="match status" value="1"/>
</dbReference>
<feature type="domain" description="L,D-TPase catalytic" evidence="11">
    <location>
        <begin position="92"/>
        <end position="249"/>
    </location>
</feature>
<keyword evidence="7 9" id="KW-0573">Peptidoglycan synthesis</keyword>
<evidence type="ECO:0000313" key="12">
    <source>
        <dbReference type="EMBL" id="MEK8027600.1"/>
    </source>
</evidence>
<dbReference type="InterPro" id="IPR005490">
    <property type="entry name" value="LD_TPept_cat_dom"/>
</dbReference>
<keyword evidence="8 9" id="KW-0961">Cell wall biogenesis/degradation</keyword>